<dbReference type="InterPro" id="IPR018108">
    <property type="entry name" value="MCP_transmembrane"/>
</dbReference>
<dbReference type="PANTHER" id="PTHR30031:SF2">
    <property type="entry name" value="PHOSPHOENOLPYRUVATE CARBOXYKINASE (ATP)"/>
    <property type="match status" value="1"/>
</dbReference>
<evidence type="ECO:0000313" key="2">
    <source>
        <dbReference type="EMBL" id="KAG8045638.1"/>
    </source>
</evidence>
<dbReference type="GO" id="GO:0006094">
    <property type="term" value="P:gluconeogenesis"/>
    <property type="evidence" value="ECO:0007669"/>
    <property type="project" value="InterPro"/>
</dbReference>
<organism evidence="2 3">
    <name type="scientific">Zizania palustris</name>
    <name type="common">Northern wild rice</name>
    <dbReference type="NCBI Taxonomy" id="103762"/>
    <lineage>
        <taxon>Eukaryota</taxon>
        <taxon>Viridiplantae</taxon>
        <taxon>Streptophyta</taxon>
        <taxon>Embryophyta</taxon>
        <taxon>Tracheophyta</taxon>
        <taxon>Spermatophyta</taxon>
        <taxon>Magnoliopsida</taxon>
        <taxon>Liliopsida</taxon>
        <taxon>Poales</taxon>
        <taxon>Poaceae</taxon>
        <taxon>BOP clade</taxon>
        <taxon>Oryzoideae</taxon>
        <taxon>Oryzeae</taxon>
        <taxon>Zizaniinae</taxon>
        <taxon>Zizania</taxon>
    </lineage>
</organism>
<evidence type="ECO:0000256" key="1">
    <source>
        <dbReference type="SAM" id="Phobius"/>
    </source>
</evidence>
<dbReference type="GO" id="GO:0004612">
    <property type="term" value="F:phosphoenolpyruvate carboxykinase (ATP) activity"/>
    <property type="evidence" value="ECO:0007669"/>
    <property type="project" value="InterPro"/>
</dbReference>
<dbReference type="GO" id="GO:0005524">
    <property type="term" value="F:ATP binding"/>
    <property type="evidence" value="ECO:0007669"/>
    <property type="project" value="InterPro"/>
</dbReference>
<dbReference type="OrthoDB" id="68755at2759"/>
<dbReference type="GO" id="GO:0005829">
    <property type="term" value="C:cytosol"/>
    <property type="evidence" value="ECO:0007669"/>
    <property type="project" value="TreeGrafter"/>
</dbReference>
<comment type="caution">
    <text evidence="2">The sequence shown here is derived from an EMBL/GenBank/DDBJ whole genome shotgun (WGS) entry which is preliminary data.</text>
</comment>
<dbReference type="Proteomes" id="UP000729402">
    <property type="component" value="Unassembled WGS sequence"/>
</dbReference>
<dbReference type="FunFam" id="3.40.449.10:FF:000008">
    <property type="entry name" value="D111/G-patch domain-containing protein"/>
    <property type="match status" value="1"/>
</dbReference>
<reference evidence="2" key="2">
    <citation type="submission" date="2021-02" db="EMBL/GenBank/DDBJ databases">
        <authorList>
            <person name="Kimball J.A."/>
            <person name="Haas M.W."/>
            <person name="Macchietto M."/>
            <person name="Kono T."/>
            <person name="Duquette J."/>
            <person name="Shao M."/>
        </authorList>
    </citation>
    <scope>NUCLEOTIDE SEQUENCE</scope>
    <source>
        <tissue evidence="2">Fresh leaf tissue</tissue>
    </source>
</reference>
<keyword evidence="1" id="KW-0812">Transmembrane</keyword>
<dbReference type="InterPro" id="IPR001272">
    <property type="entry name" value="PEP_carboxykinase_ATP"/>
</dbReference>
<reference evidence="2" key="1">
    <citation type="journal article" date="2021" name="bioRxiv">
        <title>Whole Genome Assembly and Annotation of Northern Wild Rice, Zizania palustris L., Supports a Whole Genome Duplication in the Zizania Genus.</title>
        <authorList>
            <person name="Haas M."/>
            <person name="Kono T."/>
            <person name="Macchietto M."/>
            <person name="Millas R."/>
            <person name="McGilp L."/>
            <person name="Shao M."/>
            <person name="Duquette J."/>
            <person name="Hirsch C.N."/>
            <person name="Kimball J."/>
        </authorList>
    </citation>
    <scope>NUCLEOTIDE SEQUENCE</scope>
    <source>
        <tissue evidence="2">Fresh leaf tissue</tissue>
    </source>
</reference>
<dbReference type="Pfam" id="PF00153">
    <property type="entry name" value="Mito_carr"/>
    <property type="match status" value="1"/>
</dbReference>
<protein>
    <submittedName>
        <fullName evidence="2">Uncharacterized protein</fullName>
    </submittedName>
</protein>
<keyword evidence="1" id="KW-1133">Transmembrane helix</keyword>
<dbReference type="PANTHER" id="PTHR30031">
    <property type="entry name" value="PHOSPHOENOLPYRUVATE CARBOXYKINASE ATP"/>
    <property type="match status" value="1"/>
</dbReference>
<proteinExistence type="predicted"/>
<keyword evidence="3" id="KW-1185">Reference proteome</keyword>
<sequence length="295" mass="31336">MGTSQESIFSSASTVVQVNAYDVDLLPVYAKELTAGGFAGAFAKTAVAPLERVKILLQIYNLNSDVSLSDGRAGCSSICKASKLVTFHLSSISSLYVQDGAVGSSLECDAKINVISDNPSTVMLPSNVLWKISDYAISHDTCSLNIYVASSLNTNIRNILGPGTQYANEFAVVDIECSSLILCGKSFVDPTMLKGALSALIVPILSIRGGLPFPGWLLTFGGLVIMLFAPVEVIKSSKIQDVLVSTDSGVVVSSKGSNVLFPAKAREPILIAKPDTMIIIASNRGLRRRQTVRSR</sequence>
<dbReference type="AlphaFoldDB" id="A0A8J5RGB6"/>
<accession>A0A8J5RGB6</accession>
<keyword evidence="1" id="KW-0472">Membrane</keyword>
<evidence type="ECO:0000313" key="3">
    <source>
        <dbReference type="Proteomes" id="UP000729402"/>
    </source>
</evidence>
<name>A0A8J5RGB6_ZIZPA</name>
<feature type="transmembrane region" description="Helical" evidence="1">
    <location>
        <begin position="213"/>
        <end position="231"/>
    </location>
</feature>
<dbReference type="EMBL" id="JAAALK010000290">
    <property type="protein sequence ID" value="KAG8045638.1"/>
    <property type="molecule type" value="Genomic_DNA"/>
</dbReference>
<gene>
    <name evidence="2" type="ORF">GUJ93_ZPchr0008g13614</name>
</gene>